<dbReference type="EMBL" id="SDWW01000025">
    <property type="protein sequence ID" value="RYV50894.1"/>
    <property type="molecule type" value="Genomic_DNA"/>
</dbReference>
<proteinExistence type="inferred from homology"/>
<evidence type="ECO:0000256" key="4">
    <source>
        <dbReference type="ARBA" id="ARBA00023235"/>
    </source>
</evidence>
<dbReference type="NCBIfam" id="TIGR00093">
    <property type="entry name" value="pseudouridine synthase"/>
    <property type="match status" value="1"/>
</dbReference>
<dbReference type="InterPro" id="IPR002942">
    <property type="entry name" value="S4_RNA-bd"/>
</dbReference>
<dbReference type="Pfam" id="PF00849">
    <property type="entry name" value="PseudoU_synth_2"/>
    <property type="match status" value="1"/>
</dbReference>
<dbReference type="GO" id="GO:0003723">
    <property type="term" value="F:RNA binding"/>
    <property type="evidence" value="ECO:0007669"/>
    <property type="project" value="UniProtKB-KW"/>
</dbReference>
<dbReference type="Gene3D" id="3.10.290.10">
    <property type="entry name" value="RNA-binding S4 domain"/>
    <property type="match status" value="1"/>
</dbReference>
<dbReference type="Proteomes" id="UP000293764">
    <property type="component" value="Unassembled WGS sequence"/>
</dbReference>
<dbReference type="Gene3D" id="3.30.70.1560">
    <property type="entry name" value="Alpha-L RNA-binding motif"/>
    <property type="match status" value="1"/>
</dbReference>
<evidence type="ECO:0000256" key="2">
    <source>
        <dbReference type="ARBA" id="ARBA00008348"/>
    </source>
</evidence>
<dbReference type="Gene3D" id="3.30.70.580">
    <property type="entry name" value="Pseudouridine synthase I, catalytic domain, N-terminal subdomain"/>
    <property type="match status" value="1"/>
</dbReference>
<keyword evidence="9" id="KW-1185">Reference proteome</keyword>
<evidence type="ECO:0000313" key="9">
    <source>
        <dbReference type="Proteomes" id="UP000293764"/>
    </source>
</evidence>
<accession>A0A4V1ZH58</accession>
<dbReference type="CDD" id="cd00165">
    <property type="entry name" value="S4"/>
    <property type="match status" value="1"/>
</dbReference>
<dbReference type="FunFam" id="3.30.70.1560:FF:000001">
    <property type="entry name" value="Pseudouridine synthase"/>
    <property type="match status" value="1"/>
</dbReference>
<dbReference type="AlphaFoldDB" id="A0A4V1ZH58"/>
<evidence type="ECO:0000256" key="1">
    <source>
        <dbReference type="ARBA" id="ARBA00000073"/>
    </source>
</evidence>
<keyword evidence="3 5" id="KW-0694">RNA-binding</keyword>
<evidence type="ECO:0000256" key="3">
    <source>
        <dbReference type="ARBA" id="ARBA00022884"/>
    </source>
</evidence>
<reference evidence="8 9" key="1">
    <citation type="submission" date="2019-01" db="EMBL/GenBank/DDBJ databases">
        <title>Novel species of Cellulomonas.</title>
        <authorList>
            <person name="Liu Q."/>
            <person name="Xin Y.-H."/>
        </authorList>
    </citation>
    <scope>NUCLEOTIDE SEQUENCE [LARGE SCALE GENOMIC DNA]</scope>
    <source>
        <strain evidence="8 9">HLT2-17</strain>
    </source>
</reference>
<dbReference type="PROSITE" id="PS01149">
    <property type="entry name" value="PSI_RSU"/>
    <property type="match status" value="1"/>
</dbReference>
<dbReference type="InterPro" id="IPR020103">
    <property type="entry name" value="PsdUridine_synth_cat_dom_sf"/>
</dbReference>
<protein>
    <recommendedName>
        <fullName evidence="6">Pseudouridine synthase</fullName>
        <ecNumber evidence="6">5.4.99.-</ecNumber>
    </recommendedName>
</protein>
<dbReference type="PANTHER" id="PTHR47683:SF2">
    <property type="entry name" value="RNA-BINDING S4 DOMAIN-CONTAINING PROTEIN"/>
    <property type="match status" value="1"/>
</dbReference>
<dbReference type="GO" id="GO:0120159">
    <property type="term" value="F:rRNA pseudouridine synthase activity"/>
    <property type="evidence" value="ECO:0007669"/>
    <property type="project" value="UniProtKB-ARBA"/>
</dbReference>
<dbReference type="InterPro" id="IPR036986">
    <property type="entry name" value="S4_RNA-bd_sf"/>
</dbReference>
<dbReference type="InterPro" id="IPR006145">
    <property type="entry name" value="PsdUridine_synth_RsuA/RluA"/>
</dbReference>
<dbReference type="CDD" id="cd02870">
    <property type="entry name" value="PseudoU_synth_RsuA_like"/>
    <property type="match status" value="1"/>
</dbReference>
<organism evidence="8 9">
    <name type="scientific">Pengzhenrongella frigida</name>
    <dbReference type="NCBI Taxonomy" id="1259133"/>
    <lineage>
        <taxon>Bacteria</taxon>
        <taxon>Bacillati</taxon>
        <taxon>Actinomycetota</taxon>
        <taxon>Actinomycetes</taxon>
        <taxon>Micrococcales</taxon>
        <taxon>Pengzhenrongella</taxon>
    </lineage>
</organism>
<evidence type="ECO:0000256" key="6">
    <source>
        <dbReference type="RuleBase" id="RU003887"/>
    </source>
</evidence>
<dbReference type="EC" id="5.4.99.-" evidence="6"/>
<comment type="similarity">
    <text evidence="2 6">Belongs to the pseudouridine synthase RsuA family.</text>
</comment>
<dbReference type="InterPro" id="IPR020094">
    <property type="entry name" value="TruA/RsuA/RluB/E/F_N"/>
</dbReference>
<dbReference type="InterPro" id="IPR018496">
    <property type="entry name" value="PsdUridine_synth_RsuA/RluB_CS"/>
</dbReference>
<dbReference type="InterPro" id="IPR050343">
    <property type="entry name" value="RsuA_PseudoU_synthase"/>
</dbReference>
<comment type="caution">
    <text evidence="8">The sequence shown here is derived from an EMBL/GenBank/DDBJ whole genome shotgun (WGS) entry which is preliminary data.</text>
</comment>
<evidence type="ECO:0000259" key="7">
    <source>
        <dbReference type="SMART" id="SM00363"/>
    </source>
</evidence>
<dbReference type="PROSITE" id="PS50889">
    <property type="entry name" value="S4"/>
    <property type="match status" value="1"/>
</dbReference>
<feature type="domain" description="RNA-binding S4" evidence="7">
    <location>
        <begin position="23"/>
        <end position="91"/>
    </location>
</feature>
<dbReference type="SUPFAM" id="SSF55120">
    <property type="entry name" value="Pseudouridine synthase"/>
    <property type="match status" value="1"/>
</dbReference>
<gene>
    <name evidence="8" type="ORF">EUA98_11395</name>
</gene>
<dbReference type="OrthoDB" id="9807213at2"/>
<dbReference type="InterPro" id="IPR042092">
    <property type="entry name" value="PsdUridine_s_RsuA/RluB/E/F_cat"/>
</dbReference>
<dbReference type="SUPFAM" id="SSF55174">
    <property type="entry name" value="Alpha-L RNA-binding motif"/>
    <property type="match status" value="1"/>
</dbReference>
<dbReference type="PANTHER" id="PTHR47683">
    <property type="entry name" value="PSEUDOURIDINE SYNTHASE FAMILY PROTEIN-RELATED"/>
    <property type="match status" value="1"/>
</dbReference>
<keyword evidence="4 6" id="KW-0413">Isomerase</keyword>
<dbReference type="InterPro" id="IPR000748">
    <property type="entry name" value="PsdUridine_synth_RsuA/RluB/E/F"/>
</dbReference>
<dbReference type="GO" id="GO:0005829">
    <property type="term" value="C:cytosol"/>
    <property type="evidence" value="ECO:0007669"/>
    <property type="project" value="UniProtKB-ARBA"/>
</dbReference>
<dbReference type="Pfam" id="PF01479">
    <property type="entry name" value="S4"/>
    <property type="match status" value="1"/>
</dbReference>
<evidence type="ECO:0000313" key="8">
    <source>
        <dbReference type="EMBL" id="RYV50894.1"/>
    </source>
</evidence>
<dbReference type="GO" id="GO:0000455">
    <property type="term" value="P:enzyme-directed rRNA pseudouridine synthesis"/>
    <property type="evidence" value="ECO:0007669"/>
    <property type="project" value="UniProtKB-ARBA"/>
</dbReference>
<comment type="catalytic activity">
    <reaction evidence="1">
        <text>a uridine in RNA = a pseudouridine in RNA</text>
        <dbReference type="Rhea" id="RHEA:48348"/>
        <dbReference type="Rhea" id="RHEA-COMP:12068"/>
        <dbReference type="Rhea" id="RHEA-COMP:12069"/>
        <dbReference type="ChEBI" id="CHEBI:65314"/>
        <dbReference type="ChEBI" id="CHEBI:65315"/>
    </reaction>
</comment>
<sequence>MGRPARPVTPPEPERDVHVADGIRLQKVLATAGLGSRRACEDLIASGRVTVDGVQMRELGVRVDPTTAIIHLDGMRVQLDTSLVTIALNKPLGVVSTMHDPEGRPSLARFVADRDERLFHIGRLDAETEGLLLLTNDGELANRLAHPSHVVPKTYLAYVEGRVASNVANKMLHGIMLEDGIAKVDRYHIVDSTPQAALVEIVLHEGRNRIVRRLFEEVGHPVNRLVRTQIGPIRLGDLRSGTTRVLSQPEVGSLMTTVGM</sequence>
<dbReference type="FunFam" id="3.10.290.10:FF:000003">
    <property type="entry name" value="Pseudouridine synthase"/>
    <property type="match status" value="1"/>
</dbReference>
<evidence type="ECO:0000256" key="5">
    <source>
        <dbReference type="PROSITE-ProRule" id="PRU00182"/>
    </source>
</evidence>
<dbReference type="SMART" id="SM00363">
    <property type="entry name" value="S4"/>
    <property type="match status" value="1"/>
</dbReference>
<name>A0A4V1ZH58_9MICO</name>